<dbReference type="RefSeq" id="WP_353650638.1">
    <property type="nucleotide sequence ID" value="NZ_CP159218.1"/>
</dbReference>
<evidence type="ECO:0000313" key="6">
    <source>
        <dbReference type="EMBL" id="XCG65027.1"/>
    </source>
</evidence>
<dbReference type="AlphaFoldDB" id="A0AAU8DSP5"/>
<dbReference type="PANTHER" id="PTHR30204:SF98">
    <property type="entry name" value="HTH-TYPE TRANSCRIPTIONAL REGULATOR ADHR"/>
    <property type="match status" value="1"/>
</dbReference>
<dbReference type="EMBL" id="CP159218">
    <property type="protein sequence ID" value="XCG65027.1"/>
    <property type="molecule type" value="Genomic_DNA"/>
</dbReference>
<dbReference type="InterPro" id="IPR000551">
    <property type="entry name" value="MerR-type_HTH_dom"/>
</dbReference>
<dbReference type="InterPro" id="IPR047057">
    <property type="entry name" value="MerR_fam"/>
</dbReference>
<dbReference type="SUPFAM" id="SSF46955">
    <property type="entry name" value="Putative DNA-binding domain"/>
    <property type="match status" value="1"/>
</dbReference>
<dbReference type="PROSITE" id="PS50937">
    <property type="entry name" value="HTH_MERR_2"/>
    <property type="match status" value="1"/>
</dbReference>
<dbReference type="PANTHER" id="PTHR30204">
    <property type="entry name" value="REDOX-CYCLING DRUG-SENSING TRANSCRIPTIONAL ACTIVATOR SOXR"/>
    <property type="match status" value="1"/>
</dbReference>
<accession>A0AAU8DSP5</accession>
<evidence type="ECO:0000256" key="1">
    <source>
        <dbReference type="ARBA" id="ARBA00023015"/>
    </source>
</evidence>
<keyword evidence="2" id="KW-0238">DNA-binding</keyword>
<evidence type="ECO:0000259" key="5">
    <source>
        <dbReference type="PROSITE" id="PS50937"/>
    </source>
</evidence>
<sequence length="181" mass="19479">MTATTSISLPGSDPIDPTSRGTEVLRSALASTPATELPELTVALAGLAPLPATLDHPLTVAEAAELLALSPHTLRYYERIGLVEVPRDAGGHRAYDLPSLSRLVFITRLRLTGMPVRVIASYFELTREGIGTEPQRLALLTEHRAALRRHLHELQFALAVIDYKIATYGGSSDCVVASADD</sequence>
<keyword evidence="3" id="KW-0804">Transcription</keyword>
<dbReference type="GO" id="GO:0003677">
    <property type="term" value="F:DNA binding"/>
    <property type="evidence" value="ECO:0007669"/>
    <property type="project" value="UniProtKB-KW"/>
</dbReference>
<dbReference type="InterPro" id="IPR009061">
    <property type="entry name" value="DNA-bd_dom_put_sf"/>
</dbReference>
<keyword evidence="1" id="KW-0805">Transcription regulation</keyword>
<evidence type="ECO:0000256" key="4">
    <source>
        <dbReference type="SAM" id="MobiDB-lite"/>
    </source>
</evidence>
<dbReference type="Gene3D" id="1.10.1660.10">
    <property type="match status" value="1"/>
</dbReference>
<dbReference type="SMART" id="SM00422">
    <property type="entry name" value="HTH_MERR"/>
    <property type="match status" value="1"/>
</dbReference>
<feature type="region of interest" description="Disordered" evidence="4">
    <location>
        <begin position="1"/>
        <end position="20"/>
    </location>
</feature>
<dbReference type="GO" id="GO:0003700">
    <property type="term" value="F:DNA-binding transcription factor activity"/>
    <property type="evidence" value="ECO:0007669"/>
    <property type="project" value="InterPro"/>
</dbReference>
<proteinExistence type="predicted"/>
<dbReference type="InterPro" id="IPR015358">
    <property type="entry name" value="Tscrpt_reg_MerR_DNA-bd"/>
</dbReference>
<protein>
    <submittedName>
        <fullName evidence="6">MerR family transcriptional regulator</fullName>
    </submittedName>
</protein>
<feature type="domain" description="HTH merR-type" evidence="5">
    <location>
        <begin position="57"/>
        <end position="125"/>
    </location>
</feature>
<evidence type="ECO:0000256" key="2">
    <source>
        <dbReference type="ARBA" id="ARBA00023125"/>
    </source>
</evidence>
<gene>
    <name evidence="6" type="ORF">ABLG96_06925</name>
</gene>
<name>A0AAU8DSP5_9ACTN</name>
<reference evidence="6" key="1">
    <citation type="submission" date="2024-05" db="EMBL/GenBank/DDBJ databases">
        <authorList>
            <person name="Cai S.Y."/>
            <person name="Jin L.M."/>
            <person name="Li H.R."/>
        </authorList>
    </citation>
    <scope>NUCLEOTIDE SEQUENCE</scope>
    <source>
        <strain evidence="6">A5-74</strain>
    </source>
</reference>
<organism evidence="6">
    <name type="scientific">Nakamurella sp. A5-74</name>
    <dbReference type="NCBI Taxonomy" id="3158264"/>
    <lineage>
        <taxon>Bacteria</taxon>
        <taxon>Bacillati</taxon>
        <taxon>Actinomycetota</taxon>
        <taxon>Actinomycetes</taxon>
        <taxon>Nakamurellales</taxon>
        <taxon>Nakamurellaceae</taxon>
        <taxon>Nakamurella</taxon>
    </lineage>
</organism>
<dbReference type="CDD" id="cd01109">
    <property type="entry name" value="HTH_YyaN"/>
    <property type="match status" value="1"/>
</dbReference>
<dbReference type="Pfam" id="PF09278">
    <property type="entry name" value="MerR-DNA-bind"/>
    <property type="match status" value="1"/>
</dbReference>
<dbReference type="Pfam" id="PF00376">
    <property type="entry name" value="MerR"/>
    <property type="match status" value="1"/>
</dbReference>
<evidence type="ECO:0000256" key="3">
    <source>
        <dbReference type="ARBA" id="ARBA00023163"/>
    </source>
</evidence>